<dbReference type="HOGENOM" id="CLU_437012_0_0_1"/>
<evidence type="ECO:0000256" key="7">
    <source>
        <dbReference type="ARBA" id="ARBA00023224"/>
    </source>
</evidence>
<comment type="similarity">
    <text evidence="8">Belongs to the G-protein coupled receptor 1 family.</text>
</comment>
<feature type="transmembrane region" description="Helical" evidence="10">
    <location>
        <begin position="442"/>
        <end position="464"/>
    </location>
</feature>
<feature type="transmembrane region" description="Helical" evidence="10">
    <location>
        <begin position="501"/>
        <end position="525"/>
    </location>
</feature>
<evidence type="ECO:0000256" key="1">
    <source>
        <dbReference type="ARBA" id="ARBA00004141"/>
    </source>
</evidence>
<dbReference type="SUPFAM" id="SSF81321">
    <property type="entry name" value="Family A G protein-coupled receptor-like"/>
    <property type="match status" value="1"/>
</dbReference>
<evidence type="ECO:0000256" key="2">
    <source>
        <dbReference type="ARBA" id="ARBA00022692"/>
    </source>
</evidence>
<dbReference type="GO" id="GO:0071482">
    <property type="term" value="P:cellular response to light stimulus"/>
    <property type="evidence" value="ECO:0000318"/>
    <property type="project" value="GO_Central"/>
</dbReference>
<evidence type="ECO:0000256" key="6">
    <source>
        <dbReference type="ARBA" id="ARBA00023170"/>
    </source>
</evidence>
<reference evidence="12 13" key="1">
    <citation type="journal article" date="2007" name="Science">
        <title>Sea anemone genome reveals ancestral eumetazoan gene repertoire and genomic organization.</title>
        <authorList>
            <person name="Putnam N.H."/>
            <person name="Srivastava M."/>
            <person name="Hellsten U."/>
            <person name="Dirks B."/>
            <person name="Chapman J."/>
            <person name="Salamov A."/>
            <person name="Terry A."/>
            <person name="Shapiro H."/>
            <person name="Lindquist E."/>
            <person name="Kapitonov V.V."/>
            <person name="Jurka J."/>
            <person name="Genikhovich G."/>
            <person name="Grigoriev I.V."/>
            <person name="Lucas S.M."/>
            <person name="Steele R.E."/>
            <person name="Finnerty J.R."/>
            <person name="Technau U."/>
            <person name="Martindale M.Q."/>
            <person name="Rokhsar D.S."/>
        </authorList>
    </citation>
    <scope>NUCLEOTIDE SEQUENCE [LARGE SCALE GENOMIC DNA]</scope>
    <source>
        <strain evidence="13">CH2 X CH6</strain>
    </source>
</reference>
<dbReference type="FunFam" id="1.20.1070.10:FF:000673">
    <property type="entry name" value="Predicted protein"/>
    <property type="match status" value="1"/>
</dbReference>
<dbReference type="GO" id="GO:0005886">
    <property type="term" value="C:plasma membrane"/>
    <property type="evidence" value="ECO:0000318"/>
    <property type="project" value="GO_Central"/>
</dbReference>
<comment type="subcellular location">
    <subcellularLocation>
        <location evidence="1">Membrane</location>
        <topology evidence="1">Multi-pass membrane protein</topology>
    </subcellularLocation>
</comment>
<feature type="transmembrane region" description="Helical" evidence="10">
    <location>
        <begin position="289"/>
        <end position="309"/>
    </location>
</feature>
<keyword evidence="2 8" id="KW-0812">Transmembrane</keyword>
<dbReference type="InterPro" id="IPR000276">
    <property type="entry name" value="GPCR_Rhodpsn"/>
</dbReference>
<evidence type="ECO:0000256" key="8">
    <source>
        <dbReference type="RuleBase" id="RU000688"/>
    </source>
</evidence>
<name>A7SWN7_NEMVE</name>
<keyword evidence="13" id="KW-1185">Reference proteome</keyword>
<dbReference type="InterPro" id="IPR050125">
    <property type="entry name" value="GPCR_opsins"/>
</dbReference>
<dbReference type="InParanoid" id="A7SWN7"/>
<keyword evidence="5 10" id="KW-0472">Membrane</keyword>
<keyword evidence="9" id="KW-0175">Coiled coil</keyword>
<accession>A7SWN7</accession>
<feature type="transmembrane region" description="Helical" evidence="10">
    <location>
        <begin position="399"/>
        <end position="420"/>
    </location>
</feature>
<dbReference type="PANTHER" id="PTHR24240">
    <property type="entry name" value="OPSIN"/>
    <property type="match status" value="1"/>
</dbReference>
<dbReference type="CDD" id="cd00637">
    <property type="entry name" value="7tm_classA_rhodopsin-like"/>
    <property type="match status" value="1"/>
</dbReference>
<keyword evidence="3 10" id="KW-1133">Transmembrane helix</keyword>
<feature type="coiled-coil region" evidence="9">
    <location>
        <begin position="114"/>
        <end position="162"/>
    </location>
</feature>
<dbReference type="InterPro" id="IPR017452">
    <property type="entry name" value="GPCR_Rhodpsn_7TM"/>
</dbReference>
<keyword evidence="6 8" id="KW-0675">Receptor</keyword>
<dbReference type="GO" id="GO:0007186">
    <property type="term" value="P:G protein-coupled receptor signaling pathway"/>
    <property type="evidence" value="ECO:0000318"/>
    <property type="project" value="GO_Central"/>
</dbReference>
<evidence type="ECO:0000256" key="10">
    <source>
        <dbReference type="SAM" id="Phobius"/>
    </source>
</evidence>
<dbReference type="GO" id="GO:0008020">
    <property type="term" value="F:G protein-coupled photoreceptor activity"/>
    <property type="evidence" value="ECO:0000318"/>
    <property type="project" value="GO_Central"/>
</dbReference>
<dbReference type="Pfam" id="PF00001">
    <property type="entry name" value="7tm_1"/>
    <property type="match status" value="1"/>
</dbReference>
<dbReference type="GO" id="GO:0007602">
    <property type="term" value="P:phototransduction"/>
    <property type="evidence" value="ECO:0000318"/>
    <property type="project" value="GO_Central"/>
</dbReference>
<keyword evidence="4 8" id="KW-0297">G-protein coupled receptor</keyword>
<feature type="transmembrane region" description="Helical" evidence="10">
    <location>
        <begin position="358"/>
        <end position="379"/>
    </location>
</feature>
<feature type="transmembrane region" description="Helical" evidence="10">
    <location>
        <begin position="531"/>
        <end position="553"/>
    </location>
</feature>
<gene>
    <name evidence="12" type="ORF">NEMVEDRAFT_v1g218637</name>
</gene>
<feature type="domain" description="G-protein coupled receptors family 1 profile" evidence="11">
    <location>
        <begin position="300"/>
        <end position="550"/>
    </location>
</feature>
<evidence type="ECO:0000256" key="5">
    <source>
        <dbReference type="ARBA" id="ARBA00023136"/>
    </source>
</evidence>
<dbReference type="Gene3D" id="1.20.1070.10">
    <property type="entry name" value="Rhodopsin 7-helix transmembrane proteins"/>
    <property type="match status" value="1"/>
</dbReference>
<sequence>MAISIESVRSKFTLLAQEKEKTRQREMAALRKTGYAFERTKTAEKKSFYLEHRLSALECRLFTVNFKTERAIGQVECLKKTRLASELGSKATEEILTAEIATLQNISSQYALENSELLKQSENMESRLNHLEERFRIATESITRLEDKLENLREELAVADMQQRCDKEREVSQLRFMAKLHKGVNAAEARYARACAEGQRLTIIVRQLNNSLLTQRLINENVESEKGIRLFAYYSSAFGIKPQVGPPLKWQVCTKIELTNYQSWHLIESLLNDRMWNVTPFLCEEETTLSLGIGLFALVLNIFTLYTACKKLLVQSLPHMYIASYCIADLLFLSLVMPFSLIALILSEWDTPSVTCEIQGFAVITLGALTALLMTLTAIDRFFAMTSPGIYARLFKAKVVMVLLVLVWLMAGAVPLPYFLEGKLRFHPGYAFCKADVNIKNYLTASVLQLALVVLPLLVVMICLCKTKLRMIRRTRQQPGEIQTFELCGNELETTRMFAGIILGILVCCLPMFICDLVVAFLGRFTLPRSAYMFSSFCVASIAWVRPLVVILCDEDYKHEIQALLPCCKPPESQRHLPMRTPSTRSEFDSGAYQMFPLPHLRSTKFVRYTDQGLGVMDVWENQSVA</sequence>
<dbReference type="Proteomes" id="UP000001593">
    <property type="component" value="Unassembled WGS sequence"/>
</dbReference>
<evidence type="ECO:0000259" key="11">
    <source>
        <dbReference type="PROSITE" id="PS50262"/>
    </source>
</evidence>
<dbReference type="EMBL" id="DS469864">
    <property type="protein sequence ID" value="EDO31878.1"/>
    <property type="molecule type" value="Genomic_DNA"/>
</dbReference>
<evidence type="ECO:0000313" key="13">
    <source>
        <dbReference type="Proteomes" id="UP000001593"/>
    </source>
</evidence>
<proteinExistence type="inferred from homology"/>
<organism evidence="12 13">
    <name type="scientific">Nematostella vectensis</name>
    <name type="common">Starlet sea anemone</name>
    <dbReference type="NCBI Taxonomy" id="45351"/>
    <lineage>
        <taxon>Eukaryota</taxon>
        <taxon>Metazoa</taxon>
        <taxon>Cnidaria</taxon>
        <taxon>Anthozoa</taxon>
        <taxon>Hexacorallia</taxon>
        <taxon>Actiniaria</taxon>
        <taxon>Edwardsiidae</taxon>
        <taxon>Nematostella</taxon>
    </lineage>
</organism>
<protein>
    <recommendedName>
        <fullName evidence="11">G-protein coupled receptors family 1 profile domain-containing protein</fullName>
    </recommendedName>
</protein>
<evidence type="ECO:0000256" key="4">
    <source>
        <dbReference type="ARBA" id="ARBA00023040"/>
    </source>
</evidence>
<dbReference type="eggNOG" id="KOG3656">
    <property type="taxonomic scope" value="Eukaryota"/>
</dbReference>
<dbReference type="PROSITE" id="PS50262">
    <property type="entry name" value="G_PROTEIN_RECEP_F1_2"/>
    <property type="match status" value="1"/>
</dbReference>
<evidence type="ECO:0000256" key="9">
    <source>
        <dbReference type="SAM" id="Coils"/>
    </source>
</evidence>
<keyword evidence="7 8" id="KW-0807">Transducer</keyword>
<dbReference type="PRINTS" id="PR00237">
    <property type="entry name" value="GPCRRHODOPSN"/>
</dbReference>
<evidence type="ECO:0000313" key="12">
    <source>
        <dbReference type="EMBL" id="EDO31878.1"/>
    </source>
</evidence>
<dbReference type="PROSITE" id="PS00237">
    <property type="entry name" value="G_PROTEIN_RECEP_F1_1"/>
    <property type="match status" value="1"/>
</dbReference>
<feature type="transmembrane region" description="Helical" evidence="10">
    <location>
        <begin position="321"/>
        <end position="346"/>
    </location>
</feature>
<evidence type="ECO:0000256" key="3">
    <source>
        <dbReference type="ARBA" id="ARBA00022989"/>
    </source>
</evidence>
<dbReference type="AlphaFoldDB" id="A7SWN7"/>